<dbReference type="InterPro" id="IPR039420">
    <property type="entry name" value="WalR-like"/>
</dbReference>
<dbReference type="RefSeq" id="WP_068216919.1">
    <property type="nucleotide sequence ID" value="NZ_CP139724.1"/>
</dbReference>
<evidence type="ECO:0000259" key="8">
    <source>
        <dbReference type="PROSITE" id="PS50110"/>
    </source>
</evidence>
<keyword evidence="1 6" id="KW-0597">Phosphoprotein</keyword>
<dbReference type="InterPro" id="IPR036388">
    <property type="entry name" value="WH-like_DNA-bd_sf"/>
</dbReference>
<evidence type="ECO:0000256" key="4">
    <source>
        <dbReference type="ARBA" id="ARBA00023125"/>
    </source>
</evidence>
<dbReference type="AlphaFoldDB" id="A0A150XH05"/>
<keyword evidence="3" id="KW-0805">Transcription regulation</keyword>
<dbReference type="Gene3D" id="3.40.50.2300">
    <property type="match status" value="1"/>
</dbReference>
<dbReference type="InterPro" id="IPR001867">
    <property type="entry name" value="OmpR/PhoB-type_DNA-bd"/>
</dbReference>
<dbReference type="PANTHER" id="PTHR48111:SF22">
    <property type="entry name" value="REGULATOR OF RPOS"/>
    <property type="match status" value="1"/>
</dbReference>
<dbReference type="Proteomes" id="UP000075606">
    <property type="component" value="Unassembled WGS sequence"/>
</dbReference>
<evidence type="ECO:0000313" key="10">
    <source>
        <dbReference type="EMBL" id="KYG77981.1"/>
    </source>
</evidence>
<dbReference type="GO" id="GO:0032993">
    <property type="term" value="C:protein-DNA complex"/>
    <property type="evidence" value="ECO:0007669"/>
    <property type="project" value="TreeGrafter"/>
</dbReference>
<dbReference type="OrthoDB" id="5343479at2"/>
<keyword evidence="5" id="KW-0804">Transcription</keyword>
<evidence type="ECO:0000256" key="3">
    <source>
        <dbReference type="ARBA" id="ARBA00023015"/>
    </source>
</evidence>
<dbReference type="PROSITE" id="PS51755">
    <property type="entry name" value="OMPR_PHOB"/>
    <property type="match status" value="1"/>
</dbReference>
<dbReference type="InterPro" id="IPR001789">
    <property type="entry name" value="Sig_transdc_resp-reg_receiver"/>
</dbReference>
<dbReference type="CDD" id="cd00383">
    <property type="entry name" value="trans_reg_C"/>
    <property type="match status" value="1"/>
</dbReference>
<evidence type="ECO:0000256" key="2">
    <source>
        <dbReference type="ARBA" id="ARBA00023012"/>
    </source>
</evidence>
<evidence type="ECO:0000256" key="6">
    <source>
        <dbReference type="PROSITE-ProRule" id="PRU00169"/>
    </source>
</evidence>
<dbReference type="PROSITE" id="PS50110">
    <property type="entry name" value="RESPONSE_REGULATORY"/>
    <property type="match status" value="1"/>
</dbReference>
<evidence type="ECO:0000256" key="1">
    <source>
        <dbReference type="ARBA" id="ARBA00022553"/>
    </source>
</evidence>
<comment type="caution">
    <text evidence="10">The sequence shown here is derived from an EMBL/GenBank/DDBJ whole genome shotgun (WGS) entry which is preliminary data.</text>
</comment>
<name>A0A150XH05_9BACT</name>
<proteinExistence type="predicted"/>
<protein>
    <submittedName>
        <fullName evidence="10">Two-component system response regulator</fullName>
    </submittedName>
</protein>
<evidence type="ECO:0000259" key="9">
    <source>
        <dbReference type="PROSITE" id="PS51755"/>
    </source>
</evidence>
<reference evidence="10 11" key="1">
    <citation type="submission" date="2016-01" db="EMBL/GenBank/DDBJ databases">
        <title>Genome sequencing of Roseivirga spongicola UST030701-084.</title>
        <authorList>
            <person name="Selvaratnam C."/>
            <person name="Thevarajoo S."/>
            <person name="Goh K.M."/>
            <person name="Ee R."/>
            <person name="Chan K.-G."/>
            <person name="Chong C.S."/>
        </authorList>
    </citation>
    <scope>NUCLEOTIDE SEQUENCE [LARGE SCALE GENOMIC DNA]</scope>
    <source>
        <strain evidence="10 11">UST030701-084</strain>
    </source>
</reference>
<dbReference type="GO" id="GO:0000976">
    <property type="term" value="F:transcription cis-regulatory region binding"/>
    <property type="evidence" value="ECO:0007669"/>
    <property type="project" value="TreeGrafter"/>
</dbReference>
<dbReference type="GO" id="GO:0005829">
    <property type="term" value="C:cytosol"/>
    <property type="evidence" value="ECO:0007669"/>
    <property type="project" value="TreeGrafter"/>
</dbReference>
<feature type="DNA-binding region" description="OmpR/PhoB-type" evidence="7">
    <location>
        <begin position="124"/>
        <end position="222"/>
    </location>
</feature>
<evidence type="ECO:0000256" key="5">
    <source>
        <dbReference type="ARBA" id="ARBA00023163"/>
    </source>
</evidence>
<keyword evidence="4 7" id="KW-0238">DNA-binding</keyword>
<dbReference type="SUPFAM" id="SSF52172">
    <property type="entry name" value="CheY-like"/>
    <property type="match status" value="1"/>
</dbReference>
<feature type="domain" description="Response regulatory" evidence="8">
    <location>
        <begin position="2"/>
        <end position="116"/>
    </location>
</feature>
<feature type="modified residue" description="4-aspartylphosphate" evidence="6">
    <location>
        <position position="51"/>
    </location>
</feature>
<keyword evidence="2" id="KW-0902">Two-component regulatory system</keyword>
<dbReference type="SMART" id="SM00862">
    <property type="entry name" value="Trans_reg_C"/>
    <property type="match status" value="1"/>
</dbReference>
<organism evidence="10 11">
    <name type="scientific">Roseivirga spongicola</name>
    <dbReference type="NCBI Taxonomy" id="333140"/>
    <lineage>
        <taxon>Bacteria</taxon>
        <taxon>Pseudomonadati</taxon>
        <taxon>Bacteroidota</taxon>
        <taxon>Cytophagia</taxon>
        <taxon>Cytophagales</taxon>
        <taxon>Roseivirgaceae</taxon>
        <taxon>Roseivirga</taxon>
    </lineage>
</organism>
<accession>A0A150XH05</accession>
<dbReference type="InterPro" id="IPR011006">
    <property type="entry name" value="CheY-like_superfamily"/>
</dbReference>
<dbReference type="STRING" id="333140.AWW68_04220"/>
<evidence type="ECO:0000313" key="11">
    <source>
        <dbReference type="Proteomes" id="UP000075606"/>
    </source>
</evidence>
<dbReference type="GO" id="GO:0000156">
    <property type="term" value="F:phosphorelay response regulator activity"/>
    <property type="evidence" value="ECO:0007669"/>
    <property type="project" value="TreeGrafter"/>
</dbReference>
<dbReference type="Gene3D" id="6.10.250.690">
    <property type="match status" value="1"/>
</dbReference>
<dbReference type="PANTHER" id="PTHR48111">
    <property type="entry name" value="REGULATOR OF RPOS"/>
    <property type="match status" value="1"/>
</dbReference>
<sequence length="227" mass="26179">MRILLVEDEKKLASFIEKGLQQEGYNVSVSHSGSTALEMAASHKFDLILLDIMIPGQNGFEVLKSLREFSIETPIIFISALNESEHIVKGLDLGAVDYIKKPFDFEELKARVRNVQRKFMNSRISVLRLEQLEIDLIQREVTREGKPIELSKREFSLLELLMRNANRSISKSEIIEKIWDVNFDMGSNVVEVHMHQLRKKVDRGFTKELIETKIGYGYRIKGELSKL</sequence>
<dbReference type="Pfam" id="PF00486">
    <property type="entry name" value="Trans_reg_C"/>
    <property type="match status" value="1"/>
</dbReference>
<dbReference type="Gene3D" id="1.10.10.10">
    <property type="entry name" value="Winged helix-like DNA-binding domain superfamily/Winged helix DNA-binding domain"/>
    <property type="match status" value="1"/>
</dbReference>
<feature type="domain" description="OmpR/PhoB-type" evidence="9">
    <location>
        <begin position="124"/>
        <end position="222"/>
    </location>
</feature>
<dbReference type="Pfam" id="PF00072">
    <property type="entry name" value="Response_reg"/>
    <property type="match status" value="1"/>
</dbReference>
<dbReference type="FunFam" id="3.40.50.2300:FF:000001">
    <property type="entry name" value="DNA-binding response regulator PhoB"/>
    <property type="match status" value="1"/>
</dbReference>
<dbReference type="GO" id="GO:0006355">
    <property type="term" value="P:regulation of DNA-templated transcription"/>
    <property type="evidence" value="ECO:0007669"/>
    <property type="project" value="InterPro"/>
</dbReference>
<dbReference type="FunFam" id="1.10.10.10:FF:000005">
    <property type="entry name" value="Two-component system response regulator"/>
    <property type="match status" value="1"/>
</dbReference>
<dbReference type="EMBL" id="LRPC01000001">
    <property type="protein sequence ID" value="KYG77981.1"/>
    <property type="molecule type" value="Genomic_DNA"/>
</dbReference>
<keyword evidence="11" id="KW-1185">Reference proteome</keyword>
<evidence type="ECO:0000256" key="7">
    <source>
        <dbReference type="PROSITE-ProRule" id="PRU01091"/>
    </source>
</evidence>
<dbReference type="SMART" id="SM00448">
    <property type="entry name" value="REC"/>
    <property type="match status" value="1"/>
</dbReference>
<gene>
    <name evidence="10" type="ORF">AWW68_04220</name>
</gene>